<organism evidence="2 3">
    <name type="scientific">Pelagicoccus mobilis</name>
    <dbReference type="NCBI Taxonomy" id="415221"/>
    <lineage>
        <taxon>Bacteria</taxon>
        <taxon>Pseudomonadati</taxon>
        <taxon>Verrucomicrobiota</taxon>
        <taxon>Opitutia</taxon>
        <taxon>Puniceicoccales</taxon>
        <taxon>Pelagicoccaceae</taxon>
        <taxon>Pelagicoccus</taxon>
    </lineage>
</organism>
<evidence type="ECO:0000256" key="1">
    <source>
        <dbReference type="SAM" id="Phobius"/>
    </source>
</evidence>
<dbReference type="RefSeq" id="WP_200357505.1">
    <property type="nucleotide sequence ID" value="NZ_JAENIL010000044.1"/>
</dbReference>
<feature type="transmembrane region" description="Helical" evidence="1">
    <location>
        <begin position="72"/>
        <end position="93"/>
    </location>
</feature>
<reference evidence="2" key="1">
    <citation type="submission" date="2021-01" db="EMBL/GenBank/DDBJ databases">
        <title>Modified the classification status of verrucomicrobia.</title>
        <authorList>
            <person name="Feng X."/>
        </authorList>
    </citation>
    <scope>NUCLEOTIDE SEQUENCE</scope>
    <source>
        <strain evidence="2">KCTC 13126</strain>
    </source>
</reference>
<sequence length="170" mass="18271">MPQPTADELELAGAQTAINKSASWFYWIAALSVINSLVIAFGGEFSFVVGLGVTLIIDGFAYGAVAEGAPEFVRYIALGMSLAIAGGFALLAIAGRKRILSLYIFGMILYAIDALIFLAFQDWVPVGFHMFALFGLSRVISATKDYRRIENKILKSAEAPAESEEPSPAL</sequence>
<keyword evidence="1" id="KW-0472">Membrane</keyword>
<feature type="transmembrane region" description="Helical" evidence="1">
    <location>
        <begin position="100"/>
        <end position="120"/>
    </location>
</feature>
<feature type="transmembrane region" description="Helical" evidence="1">
    <location>
        <begin position="126"/>
        <end position="143"/>
    </location>
</feature>
<dbReference type="AlphaFoldDB" id="A0A934VT35"/>
<gene>
    <name evidence="2" type="ORF">JIN87_20570</name>
</gene>
<accession>A0A934VT35</accession>
<proteinExistence type="predicted"/>
<evidence type="ECO:0000313" key="3">
    <source>
        <dbReference type="Proteomes" id="UP000617628"/>
    </source>
</evidence>
<evidence type="ECO:0000313" key="2">
    <source>
        <dbReference type="EMBL" id="MBK1879293.1"/>
    </source>
</evidence>
<keyword evidence="3" id="KW-1185">Reference proteome</keyword>
<keyword evidence="1" id="KW-0812">Transmembrane</keyword>
<protein>
    <submittedName>
        <fullName evidence="2">Uncharacterized protein</fullName>
    </submittedName>
</protein>
<keyword evidence="1" id="KW-1133">Transmembrane helix</keyword>
<feature type="transmembrane region" description="Helical" evidence="1">
    <location>
        <begin position="24"/>
        <end position="41"/>
    </location>
</feature>
<comment type="caution">
    <text evidence="2">The sequence shown here is derived from an EMBL/GenBank/DDBJ whole genome shotgun (WGS) entry which is preliminary data.</text>
</comment>
<dbReference type="Proteomes" id="UP000617628">
    <property type="component" value="Unassembled WGS sequence"/>
</dbReference>
<name>A0A934VT35_9BACT</name>
<dbReference type="EMBL" id="JAENIL010000044">
    <property type="protein sequence ID" value="MBK1879293.1"/>
    <property type="molecule type" value="Genomic_DNA"/>
</dbReference>